<dbReference type="SUPFAM" id="SSF52540">
    <property type="entry name" value="P-loop containing nucleoside triphosphate hydrolases"/>
    <property type="match status" value="1"/>
</dbReference>
<dbReference type="GO" id="GO:0005524">
    <property type="term" value="F:ATP binding"/>
    <property type="evidence" value="ECO:0007669"/>
    <property type="project" value="UniProtKB-KW"/>
</dbReference>
<dbReference type="Pfam" id="PF00005">
    <property type="entry name" value="ABC_tran"/>
    <property type="match status" value="1"/>
</dbReference>
<feature type="compositionally biased region" description="Basic and acidic residues" evidence="5">
    <location>
        <begin position="8"/>
        <end position="23"/>
    </location>
</feature>
<dbReference type="InterPro" id="IPR017871">
    <property type="entry name" value="ABC_transporter-like_CS"/>
</dbReference>
<evidence type="ECO:0000256" key="3">
    <source>
        <dbReference type="ARBA" id="ARBA00022840"/>
    </source>
</evidence>
<keyword evidence="9" id="KW-1185">Reference proteome</keyword>
<dbReference type="PROSITE" id="PS00211">
    <property type="entry name" value="ABC_TRANSPORTER_1"/>
    <property type="match status" value="1"/>
</dbReference>
<dbReference type="InterPro" id="IPR003593">
    <property type="entry name" value="AAA+_ATPase"/>
</dbReference>
<dbReference type="PROSITE" id="PS51740">
    <property type="entry name" value="SPOVT_ABRB"/>
    <property type="match status" value="1"/>
</dbReference>
<dbReference type="Gene3D" id="3.40.50.300">
    <property type="entry name" value="P-loop containing nucleotide triphosphate hydrolases"/>
    <property type="match status" value="1"/>
</dbReference>
<dbReference type="GO" id="GO:0003677">
    <property type="term" value="F:DNA binding"/>
    <property type="evidence" value="ECO:0007669"/>
    <property type="project" value="UniProtKB-UniRule"/>
</dbReference>
<evidence type="ECO:0000256" key="4">
    <source>
        <dbReference type="PROSITE-ProRule" id="PRU01076"/>
    </source>
</evidence>
<dbReference type="InterPro" id="IPR003439">
    <property type="entry name" value="ABC_transporter-like_ATP-bd"/>
</dbReference>
<reference evidence="8 9" key="1">
    <citation type="submission" date="2017-02" db="EMBL/GenBank/DDBJ databases">
        <authorList>
            <person name="Peterson S.W."/>
        </authorList>
    </citation>
    <scope>NUCLEOTIDE SEQUENCE [LARGE SCALE GENOMIC DNA]</scope>
    <source>
        <strain evidence="8 9">ATCC 17233</strain>
    </source>
</reference>
<keyword evidence="4" id="KW-0238">DNA-binding</keyword>
<feature type="domain" description="SpoVT-AbrB" evidence="7">
    <location>
        <begin position="339"/>
        <end position="383"/>
    </location>
</feature>
<evidence type="ECO:0000313" key="8">
    <source>
        <dbReference type="EMBL" id="SJZ60770.1"/>
    </source>
</evidence>
<dbReference type="InterPro" id="IPR015854">
    <property type="entry name" value="ABC_transpr_LolD-like"/>
</dbReference>
<feature type="compositionally biased region" description="Basic and acidic residues" evidence="5">
    <location>
        <begin position="70"/>
        <end position="87"/>
    </location>
</feature>
<dbReference type="SMART" id="SM00382">
    <property type="entry name" value="AAA"/>
    <property type="match status" value="1"/>
</dbReference>
<organism evidence="8 9">
    <name type="scientific">Eubacterium ruminantium</name>
    <dbReference type="NCBI Taxonomy" id="42322"/>
    <lineage>
        <taxon>Bacteria</taxon>
        <taxon>Bacillati</taxon>
        <taxon>Bacillota</taxon>
        <taxon>Clostridia</taxon>
        <taxon>Eubacteriales</taxon>
        <taxon>Eubacteriaceae</taxon>
        <taxon>Eubacterium</taxon>
    </lineage>
</organism>
<dbReference type="InterPro" id="IPR007159">
    <property type="entry name" value="SpoVT-AbrB_dom"/>
</dbReference>
<evidence type="ECO:0000313" key="9">
    <source>
        <dbReference type="Proteomes" id="UP000189857"/>
    </source>
</evidence>
<keyword evidence="3" id="KW-0067">ATP-binding</keyword>
<dbReference type="FunFam" id="3.40.50.300:FF:000032">
    <property type="entry name" value="Export ABC transporter ATP-binding protein"/>
    <property type="match status" value="1"/>
</dbReference>
<keyword evidence="2" id="KW-0547">Nucleotide-binding</keyword>
<evidence type="ECO:0000259" key="6">
    <source>
        <dbReference type="PROSITE" id="PS50893"/>
    </source>
</evidence>
<dbReference type="AlphaFoldDB" id="A0A1T4M1A6"/>
<keyword evidence="1" id="KW-0813">Transport</keyword>
<gene>
    <name evidence="8" type="ORF">SAMN02745110_01049</name>
</gene>
<evidence type="ECO:0000259" key="7">
    <source>
        <dbReference type="PROSITE" id="PS51740"/>
    </source>
</evidence>
<dbReference type="GO" id="GO:0005886">
    <property type="term" value="C:plasma membrane"/>
    <property type="evidence" value="ECO:0007669"/>
    <property type="project" value="TreeGrafter"/>
</dbReference>
<feature type="domain" description="ABC transporter" evidence="6">
    <location>
        <begin position="91"/>
        <end position="332"/>
    </location>
</feature>
<dbReference type="GO" id="GO:0098796">
    <property type="term" value="C:membrane protein complex"/>
    <property type="evidence" value="ECO:0007669"/>
    <property type="project" value="UniProtKB-ARBA"/>
</dbReference>
<dbReference type="GO" id="GO:0022857">
    <property type="term" value="F:transmembrane transporter activity"/>
    <property type="evidence" value="ECO:0007669"/>
    <property type="project" value="TreeGrafter"/>
</dbReference>
<feature type="compositionally biased region" description="Acidic residues" evidence="5">
    <location>
        <begin position="45"/>
        <end position="59"/>
    </location>
</feature>
<protein>
    <submittedName>
        <fullName evidence="8">ABC-type lipoprotein export system, ATPase component</fullName>
    </submittedName>
</protein>
<dbReference type="InterPro" id="IPR027417">
    <property type="entry name" value="P-loop_NTPase"/>
</dbReference>
<dbReference type="RefSeq" id="WP_242870172.1">
    <property type="nucleotide sequence ID" value="NZ_FMTO01000004.1"/>
</dbReference>
<name>A0A1T4M1A6_9FIRM</name>
<evidence type="ECO:0000256" key="2">
    <source>
        <dbReference type="ARBA" id="ARBA00022741"/>
    </source>
</evidence>
<proteinExistence type="predicted"/>
<keyword evidence="8" id="KW-0449">Lipoprotein</keyword>
<evidence type="ECO:0000256" key="5">
    <source>
        <dbReference type="SAM" id="MobiDB-lite"/>
    </source>
</evidence>
<dbReference type="GO" id="GO:0016887">
    <property type="term" value="F:ATP hydrolysis activity"/>
    <property type="evidence" value="ECO:0007669"/>
    <property type="project" value="InterPro"/>
</dbReference>
<dbReference type="InterPro" id="IPR017911">
    <property type="entry name" value="MacB-like_ATP-bd"/>
</dbReference>
<dbReference type="Proteomes" id="UP000189857">
    <property type="component" value="Unassembled WGS sequence"/>
</dbReference>
<dbReference type="EMBL" id="FUXA01000006">
    <property type="protein sequence ID" value="SJZ60770.1"/>
    <property type="molecule type" value="Genomic_DNA"/>
</dbReference>
<feature type="region of interest" description="Disordered" evidence="5">
    <location>
        <begin position="1"/>
        <end position="87"/>
    </location>
</feature>
<dbReference type="PROSITE" id="PS50893">
    <property type="entry name" value="ABC_TRANSPORTER_2"/>
    <property type="match status" value="1"/>
</dbReference>
<accession>A0A1T4M1A6</accession>
<dbReference type="CDD" id="cd03255">
    <property type="entry name" value="ABC_MJ0796_LolCDE_FtsE"/>
    <property type="match status" value="1"/>
</dbReference>
<evidence type="ECO:0000256" key="1">
    <source>
        <dbReference type="ARBA" id="ARBA00022448"/>
    </source>
</evidence>
<sequence length="383" mass="42667">MKRKKHKNEKDNLIDTSLFKDENNEGTGEDESLNDEYGNVTGMDDSADDESNDITDSDDSLGTTNPNKSVDAEESGKSKEDNTPKDKDYIVQCDGLVKLYKTNEVEAMALQGLELNIERGELIAIIGKSGSGKSTLLNIIGALEQPSAGKIIIDGEDLSLMSRKELEKLRRKKIGFIWQKSSQNLFPYMTAVENVESQLYYQKMSKAERRKKALELLDEVGLKDKADSFPREMSGGEQQRVTIAAALIKDPEILLADEPTGAVDTKTSDMIQNLFRKLNQERGITVIIVTHDISLANKVNRVVMISDGRVTTEKVMKEKYQKSISSLDSETFDMSLVHEEYSVLDKAGRLKLSDEIREQTGITSTRVKVEVVDGKVVISSIDD</sequence>
<dbReference type="PANTHER" id="PTHR24220">
    <property type="entry name" value="IMPORT ATP-BINDING PROTEIN"/>
    <property type="match status" value="1"/>
</dbReference>